<dbReference type="CDD" id="cd06578">
    <property type="entry name" value="HemD"/>
    <property type="match status" value="1"/>
</dbReference>
<feature type="domain" description="Tetrapyrrole biosynthesis uroporphyrinogen III synthase" evidence="1">
    <location>
        <begin position="17"/>
        <end position="228"/>
    </location>
</feature>
<dbReference type="RefSeq" id="WP_198112498.1">
    <property type="nucleotide sequence ID" value="NZ_JAEDAK010000014.1"/>
</dbReference>
<accession>A0A931NFF4</accession>
<dbReference type="AlphaFoldDB" id="A0A931NFF4"/>
<dbReference type="InterPro" id="IPR036108">
    <property type="entry name" value="4pyrrol_syn_uPrphyn_synt_sf"/>
</dbReference>
<dbReference type="InterPro" id="IPR003754">
    <property type="entry name" value="4pyrrol_synth_uPrphyn_synth"/>
</dbReference>
<dbReference type="GO" id="GO:0033014">
    <property type="term" value="P:tetrapyrrole biosynthetic process"/>
    <property type="evidence" value="ECO:0007669"/>
    <property type="project" value="InterPro"/>
</dbReference>
<keyword evidence="3" id="KW-1185">Reference proteome</keyword>
<reference evidence="2" key="1">
    <citation type="submission" date="2020-12" db="EMBL/GenBank/DDBJ databases">
        <title>The genome sequence of Inhella sp. 1Y17.</title>
        <authorList>
            <person name="Liu Y."/>
        </authorList>
    </citation>
    <scope>NUCLEOTIDE SEQUENCE</scope>
    <source>
        <strain evidence="2">1Y17</strain>
    </source>
</reference>
<name>A0A931NFF4_9BURK</name>
<evidence type="ECO:0000313" key="3">
    <source>
        <dbReference type="Proteomes" id="UP000613266"/>
    </source>
</evidence>
<gene>
    <name evidence="2" type="ORF">I7X39_17720</name>
</gene>
<evidence type="ECO:0000259" key="1">
    <source>
        <dbReference type="Pfam" id="PF02602"/>
    </source>
</evidence>
<dbReference type="SUPFAM" id="SSF69618">
    <property type="entry name" value="HemD-like"/>
    <property type="match status" value="1"/>
</dbReference>
<dbReference type="Gene3D" id="3.40.50.10090">
    <property type="match status" value="2"/>
</dbReference>
<sequence>MRGPLVLTAPQAQQARWRSALQALGVPVQGLPLIVIGPAADPDAVAKAWSALRQAPRLAVFVSPSAVTALDAGDWSRWPAATWAACVGPGTAHALRERGVGQVLCPPEDSERFESESLWPLLERLGGWRDADVLLLRGDGGREWLAERLVDQGAKVQALSVYRRMAPPAEGDWARQARALRAQPALWLLTSTQSLEHGLQLDVFGPGATVLASHPRIAAVARKAGLAVRELRADPEAVAQAWRHWAAA</sequence>
<dbReference type="Pfam" id="PF02602">
    <property type="entry name" value="HEM4"/>
    <property type="match status" value="1"/>
</dbReference>
<protein>
    <submittedName>
        <fullName evidence="2">Uroporphyrinogen-III synthase</fullName>
    </submittedName>
</protein>
<dbReference type="Proteomes" id="UP000613266">
    <property type="component" value="Unassembled WGS sequence"/>
</dbReference>
<dbReference type="EMBL" id="JAEDAK010000014">
    <property type="protein sequence ID" value="MBH9578732.1"/>
    <property type="molecule type" value="Genomic_DNA"/>
</dbReference>
<organism evidence="2 3">
    <name type="scientific">Inhella proteolytica</name>
    <dbReference type="NCBI Taxonomy" id="2795029"/>
    <lineage>
        <taxon>Bacteria</taxon>
        <taxon>Pseudomonadati</taxon>
        <taxon>Pseudomonadota</taxon>
        <taxon>Betaproteobacteria</taxon>
        <taxon>Burkholderiales</taxon>
        <taxon>Sphaerotilaceae</taxon>
        <taxon>Inhella</taxon>
    </lineage>
</organism>
<dbReference type="GO" id="GO:0004852">
    <property type="term" value="F:uroporphyrinogen-III synthase activity"/>
    <property type="evidence" value="ECO:0007669"/>
    <property type="project" value="InterPro"/>
</dbReference>
<proteinExistence type="predicted"/>
<evidence type="ECO:0000313" key="2">
    <source>
        <dbReference type="EMBL" id="MBH9578732.1"/>
    </source>
</evidence>
<comment type="caution">
    <text evidence="2">The sequence shown here is derived from an EMBL/GenBank/DDBJ whole genome shotgun (WGS) entry which is preliminary data.</text>
</comment>